<dbReference type="InterPro" id="IPR011704">
    <property type="entry name" value="ATPase_dyneun-rel_AAA"/>
</dbReference>
<dbReference type="InterPro" id="IPR052934">
    <property type="entry name" value="Methyl-DNA_Rec/Restrict_Enz"/>
</dbReference>
<dbReference type="PANTHER" id="PTHR37291:SF1">
    <property type="entry name" value="TYPE IV METHYL-DIRECTED RESTRICTION ENZYME ECOKMCRB SUBUNIT"/>
    <property type="match status" value="1"/>
</dbReference>
<dbReference type="EMBL" id="JACWZZ010000004">
    <property type="protein sequence ID" value="MBD2716712.1"/>
    <property type="molecule type" value="Genomic_DNA"/>
</dbReference>
<dbReference type="Pfam" id="PF07728">
    <property type="entry name" value="AAA_5"/>
    <property type="match status" value="1"/>
</dbReference>
<name>A0ABR8JKS0_9BACT</name>
<gene>
    <name evidence="2" type="ORF">IC231_16815</name>
</gene>
<dbReference type="Gene3D" id="3.40.50.300">
    <property type="entry name" value="P-loop containing nucleotide triphosphate hydrolases"/>
    <property type="match status" value="1"/>
</dbReference>
<dbReference type="SUPFAM" id="SSF52540">
    <property type="entry name" value="P-loop containing nucleoside triphosphate hydrolases"/>
    <property type="match status" value="1"/>
</dbReference>
<proteinExistence type="predicted"/>
<protein>
    <submittedName>
        <fullName evidence="2">AAA family ATPase</fullName>
    </submittedName>
</protein>
<evidence type="ECO:0000313" key="3">
    <source>
        <dbReference type="Proteomes" id="UP000642468"/>
    </source>
</evidence>
<sequence>MVLNMLIKKLLKTFLIAEKIRDDSKAAAKQRLANVTSVHPLNQILYGPPGTGKTYSTAEWALAMLQNKPVSDVQDAYQHRHKLLRAELDKYRKTEQLQFVTFHQSFSYEDFVEGIKPKLTGDKLAYRVEPGVFQQLSQTAKRAWQYPGQAATAAAPVADFDTVYAAYIQHLQQQLNPAGTTVPVKTMTGAKAQITGIKSGDVIVMKHEGSQYSFSVGKKWSALVYEKYERAEDIVPMNQKMLDIGGPNASLQWALFRDFKAFEQQRFPAEQNPDAVALAPITAADGLARFVLIIDEVNRGNVASIFGELITLLEDDKRAGQTDEQSVQLPYSKNQFSVPPNLHLLGTMNTADRSVEALDTALRRRFAFVEMPPLPELLSPAQMVARLWWRFEELAWADKTYRAAELPLYELLGCPLTTQSEQGPLWDAVQKGQDPTLVLKAVKFTGVDLQRLLGVINQRLEYLLGRDYRLGHAWLMGVGSLEQLRQAFRNKVIPQLQEYFYGNWGRIGQILGPDFVVKTAAADSPLLEFEDEPDGEGRSLYGISTADWSIQHFQNIYTKKP</sequence>
<comment type="caution">
    <text evidence="2">The sequence shown here is derived from an EMBL/GenBank/DDBJ whole genome shotgun (WGS) entry which is preliminary data.</text>
</comment>
<dbReference type="InterPro" id="IPR027417">
    <property type="entry name" value="P-loop_NTPase"/>
</dbReference>
<evidence type="ECO:0000313" key="2">
    <source>
        <dbReference type="EMBL" id="MBD2716712.1"/>
    </source>
</evidence>
<dbReference type="PANTHER" id="PTHR37291">
    <property type="entry name" value="5-METHYLCYTOSINE-SPECIFIC RESTRICTION ENZYME B"/>
    <property type="match status" value="1"/>
</dbReference>
<evidence type="ECO:0000259" key="1">
    <source>
        <dbReference type="Pfam" id="PF07728"/>
    </source>
</evidence>
<accession>A0ABR8JKS0</accession>
<feature type="domain" description="ATPase dynein-related AAA" evidence="1">
    <location>
        <begin position="290"/>
        <end position="366"/>
    </location>
</feature>
<dbReference type="Proteomes" id="UP000642468">
    <property type="component" value="Unassembled WGS sequence"/>
</dbReference>
<keyword evidence="3" id="KW-1185">Reference proteome</keyword>
<organism evidence="2 3">
    <name type="scientific">Hymenobacter duratus</name>
    <dbReference type="NCBI Taxonomy" id="2771356"/>
    <lineage>
        <taxon>Bacteria</taxon>
        <taxon>Pseudomonadati</taxon>
        <taxon>Bacteroidota</taxon>
        <taxon>Cytophagia</taxon>
        <taxon>Cytophagales</taxon>
        <taxon>Hymenobacteraceae</taxon>
        <taxon>Hymenobacter</taxon>
    </lineage>
</organism>
<reference evidence="2 3" key="1">
    <citation type="submission" date="2020-09" db="EMBL/GenBank/DDBJ databases">
        <authorList>
            <person name="Kim M.K."/>
        </authorList>
    </citation>
    <scope>NUCLEOTIDE SEQUENCE [LARGE SCALE GENOMIC DNA]</scope>
    <source>
        <strain evidence="2 3">BT646</strain>
    </source>
</reference>